<dbReference type="Proteomes" id="UP000243333">
    <property type="component" value="Unassembled WGS sequence"/>
</dbReference>
<dbReference type="InterPro" id="IPR002901">
    <property type="entry name" value="MGlyc_endo_b_GlcNAc-like_dom"/>
</dbReference>
<dbReference type="PANTHER" id="PTHR33308:SF9">
    <property type="entry name" value="PEPTIDOGLYCAN HYDROLASE FLGJ"/>
    <property type="match status" value="1"/>
</dbReference>
<dbReference type="InterPro" id="IPR051056">
    <property type="entry name" value="Glycosyl_Hydrolase_73"/>
</dbReference>
<evidence type="ECO:0000256" key="1">
    <source>
        <dbReference type="ARBA" id="ARBA00022801"/>
    </source>
</evidence>
<dbReference type="PRINTS" id="PR01002">
    <property type="entry name" value="FLGFLGJ"/>
</dbReference>
<proteinExistence type="predicted"/>
<dbReference type="Pfam" id="PF01832">
    <property type="entry name" value="Glucosaminidase"/>
    <property type="match status" value="1"/>
</dbReference>
<dbReference type="PANTHER" id="PTHR33308">
    <property type="entry name" value="PEPTIDOGLYCAN HYDROLASE FLGJ"/>
    <property type="match status" value="1"/>
</dbReference>
<dbReference type="STRING" id="1123285.SAMN05660235_01267"/>
<dbReference type="Gene3D" id="4.10.80.30">
    <property type="entry name" value="DNA polymerase, domain 6"/>
    <property type="match status" value="1"/>
</dbReference>
<dbReference type="SMART" id="SM00047">
    <property type="entry name" value="LYZ2"/>
    <property type="match status" value="1"/>
</dbReference>
<organism evidence="3 4">
    <name type="scientific">Sporolituus thermophilus DSM 23256</name>
    <dbReference type="NCBI Taxonomy" id="1123285"/>
    <lineage>
        <taxon>Bacteria</taxon>
        <taxon>Bacillati</taxon>
        <taxon>Bacillota</taxon>
        <taxon>Negativicutes</taxon>
        <taxon>Selenomonadales</taxon>
        <taxon>Sporomusaceae</taxon>
        <taxon>Sporolituus</taxon>
    </lineage>
</organism>
<keyword evidence="1 3" id="KW-0378">Hydrolase</keyword>
<accession>A0A1G7KA74</accession>
<evidence type="ECO:0000313" key="4">
    <source>
        <dbReference type="Proteomes" id="UP000243333"/>
    </source>
</evidence>
<evidence type="ECO:0000259" key="2">
    <source>
        <dbReference type="SMART" id="SM00047"/>
    </source>
</evidence>
<sequence>MTPDEFIAWLGPVAQRVCRKYGLPASVCIAQGALESGWGRYTIGEYNLFGRKAVAGDKSITITTQEYINGEWVTINDEFKDYASLDEAVEDWCVLMTEEPAYADALAIWQETHDIEQFVCTMGRIYATDPEYADKVLATIRANDLTCYDEQAA</sequence>
<dbReference type="GO" id="GO:0004040">
    <property type="term" value="F:amidase activity"/>
    <property type="evidence" value="ECO:0007669"/>
    <property type="project" value="InterPro"/>
</dbReference>
<protein>
    <submittedName>
        <fullName evidence="3">Flagellum-specific peptidoglycan hydrolase FlgJ</fullName>
    </submittedName>
</protein>
<dbReference type="RefSeq" id="WP_093689160.1">
    <property type="nucleotide sequence ID" value="NZ_FNBU01000007.1"/>
</dbReference>
<dbReference type="AlphaFoldDB" id="A0A1G7KA74"/>
<gene>
    <name evidence="3" type="ORF">SAMN05660235_01267</name>
</gene>
<keyword evidence="4" id="KW-1185">Reference proteome</keyword>
<dbReference type="OrthoDB" id="37530at2"/>
<dbReference type="Gene3D" id="1.10.530.10">
    <property type="match status" value="1"/>
</dbReference>
<feature type="domain" description="Mannosyl-glycoprotein endo-beta-N-acetylglucosamidase-like" evidence="2">
    <location>
        <begin position="3"/>
        <end position="149"/>
    </location>
</feature>
<name>A0A1G7KA74_9FIRM</name>
<reference evidence="4" key="1">
    <citation type="submission" date="2016-10" db="EMBL/GenBank/DDBJ databases">
        <authorList>
            <person name="Varghese N."/>
            <person name="Submissions S."/>
        </authorList>
    </citation>
    <scope>NUCLEOTIDE SEQUENCE [LARGE SCALE GENOMIC DNA]</scope>
    <source>
        <strain evidence="4">DSM 23256</strain>
    </source>
</reference>
<evidence type="ECO:0000313" key="3">
    <source>
        <dbReference type="EMBL" id="SDF34055.1"/>
    </source>
</evidence>
<dbReference type="EMBL" id="FNBU01000007">
    <property type="protein sequence ID" value="SDF34055.1"/>
    <property type="molecule type" value="Genomic_DNA"/>
</dbReference>